<dbReference type="OrthoDB" id="8334870at2"/>
<reference evidence="4 5" key="1">
    <citation type="submission" date="2014-03" db="EMBL/GenBank/DDBJ databases">
        <title>Bradyrhizobium valentinum sp. nov., isolated from effective nodules of Lupinus mariae-josephae, a lupine endemic of basic-lime soils in Eastern Spain.</title>
        <authorList>
            <person name="Duran D."/>
            <person name="Rey L."/>
            <person name="Navarro A."/>
            <person name="Busquets A."/>
            <person name="Imperial J."/>
            <person name="Ruiz-Argueso T."/>
        </authorList>
    </citation>
    <scope>NUCLEOTIDE SEQUENCE [LARGE SCALE GENOMIC DNA]</scope>
    <source>
        <strain evidence="4 5">Ro19</strain>
    </source>
</reference>
<sequence length="423" mass="46418">MYHHVKKLMFTVRVDEPDPRFGNMLLEQFGGANGELAAAMQYSIQGLNCEDPDRKDLLMDIGTEELSHLEVVGTLARMHLKPAKFDRQAAEADPLIAIAGGGGVNLFNSQGNPWTADYLKITGELDVDLRSNIAAEARAKIVYERLINFCDDAGTKDALQFLMTREITHMKAFALALESMNKPVFSVGRIAPTPGLVDQFFNDSTGTGEHGEIDTRGPWNEGNGWVFTESPAIQAEPGAGTVIVTESSPPVDEAGLEDLLIDELRDILHAEKQLTKALPKMAEAARFDQLRELFEQHLAETENQVERINECFDLLGKTARAKPCKGMMGLVEEGQEVMAEGEEKENVAADLALIGAAQRVEHYEISAYTTAKNLAQQLRHSAVVALLSKSLAEEENSDQLLNQVARSLMSVAKMPAAIERAEQ</sequence>
<gene>
    <name evidence="4" type="ORF">CQ13_10790</name>
</gene>
<keyword evidence="3" id="KW-0106">Calcium</keyword>
<dbReference type="InterPro" id="IPR010287">
    <property type="entry name" value="DUF892_YciF-like"/>
</dbReference>
<dbReference type="InterPro" id="IPR009078">
    <property type="entry name" value="Ferritin-like_SF"/>
</dbReference>
<dbReference type="Pfam" id="PF05974">
    <property type="entry name" value="DUF892"/>
    <property type="match status" value="1"/>
</dbReference>
<keyword evidence="5" id="KW-1185">Reference proteome</keyword>
<accession>A0A0R3MC02</accession>
<evidence type="ECO:0000256" key="3">
    <source>
        <dbReference type="PIRSR" id="PIRSR607760-2"/>
    </source>
</evidence>
<dbReference type="SUPFAM" id="SSF47240">
    <property type="entry name" value="Ferritin-like"/>
    <property type="match status" value="2"/>
</dbReference>
<dbReference type="InterPro" id="IPR039377">
    <property type="entry name" value="Mn_catalase_dom"/>
</dbReference>
<dbReference type="InterPro" id="IPR047114">
    <property type="entry name" value="YciF"/>
</dbReference>
<dbReference type="Pfam" id="PF05067">
    <property type="entry name" value="Mn_catalase"/>
    <property type="match status" value="1"/>
</dbReference>
<proteinExistence type="inferred from homology"/>
<dbReference type="CDD" id="cd01051">
    <property type="entry name" value="Mn_catalase"/>
    <property type="match status" value="1"/>
</dbReference>
<dbReference type="PANTHER" id="PTHR30565">
    <property type="entry name" value="PROTEIN YCIF"/>
    <property type="match status" value="1"/>
</dbReference>
<dbReference type="CDD" id="cd07909">
    <property type="entry name" value="YciF"/>
    <property type="match status" value="1"/>
</dbReference>
<comment type="cofactor">
    <cofactor evidence="3">
        <name>Ca(2+)</name>
        <dbReference type="ChEBI" id="CHEBI:29108"/>
    </cofactor>
    <text evidence="3">Binds 1 Ca(2+) ion per subunit.</text>
</comment>
<keyword evidence="2" id="KW-0479">Metal-binding</keyword>
<feature type="binding site" evidence="3">
    <location>
        <position position="60"/>
    </location>
    <ligand>
        <name>Ca(2+)</name>
        <dbReference type="ChEBI" id="CHEBI:29108"/>
    </ligand>
</feature>
<feature type="binding site" evidence="2">
    <location>
        <position position="136"/>
    </location>
    <ligand>
        <name>Mn(2+)</name>
        <dbReference type="ChEBI" id="CHEBI:29035"/>
        <label>1</label>
    </ligand>
</feature>
<comment type="caution">
    <text evidence="4">The sequence shown here is derived from an EMBL/GenBank/DDBJ whole genome shotgun (WGS) entry which is preliminary data.</text>
</comment>
<feature type="binding site" evidence="3">
    <location>
        <position position="56"/>
    </location>
    <ligand>
        <name>Ca(2+)</name>
        <dbReference type="ChEBI" id="CHEBI:29108"/>
    </ligand>
</feature>
<dbReference type="Proteomes" id="UP000052023">
    <property type="component" value="Unassembled WGS sequence"/>
</dbReference>
<dbReference type="EMBL" id="LLYA01000203">
    <property type="protein sequence ID" value="KRR17858.1"/>
    <property type="molecule type" value="Genomic_DNA"/>
</dbReference>
<name>A0A0R3MC02_9BRAD</name>
<comment type="similarity">
    <text evidence="1">Belongs to the manganese catalase family.</text>
</comment>
<dbReference type="GO" id="GO:0046872">
    <property type="term" value="F:metal ion binding"/>
    <property type="evidence" value="ECO:0007669"/>
    <property type="project" value="UniProtKB-KW"/>
</dbReference>
<feature type="binding site" evidence="2">
    <location>
        <position position="35"/>
    </location>
    <ligand>
        <name>Mn(2+)</name>
        <dbReference type="ChEBI" id="CHEBI:29035"/>
        <label>1</label>
    </ligand>
</feature>
<dbReference type="AlphaFoldDB" id="A0A0R3MC02"/>
<protein>
    <submittedName>
        <fullName evidence="4">Non-heme manganese-containing catalase</fullName>
    </submittedName>
</protein>
<organism evidence="4 5">
    <name type="scientific">Bradyrhizobium retamae</name>
    <dbReference type="NCBI Taxonomy" id="1300035"/>
    <lineage>
        <taxon>Bacteria</taxon>
        <taxon>Pseudomonadati</taxon>
        <taxon>Pseudomonadota</taxon>
        <taxon>Alphaproteobacteria</taxon>
        <taxon>Hyphomicrobiales</taxon>
        <taxon>Nitrobacteraceae</taxon>
        <taxon>Bradyrhizobium</taxon>
    </lineage>
</organism>
<keyword evidence="2" id="KW-0464">Manganese</keyword>
<dbReference type="RefSeq" id="WP_057847298.1">
    <property type="nucleotide sequence ID" value="NZ_LLYA01000203.1"/>
</dbReference>
<evidence type="ECO:0000256" key="2">
    <source>
        <dbReference type="PIRSR" id="PIRSR607760-1"/>
    </source>
</evidence>
<evidence type="ECO:0000313" key="4">
    <source>
        <dbReference type="EMBL" id="KRR17858.1"/>
    </source>
</evidence>
<dbReference type="Gene3D" id="1.20.1260.10">
    <property type="match status" value="2"/>
</dbReference>
<dbReference type="PANTHER" id="PTHR30565:SF9">
    <property type="entry name" value="PROTEIN YCIF"/>
    <property type="match status" value="1"/>
</dbReference>
<dbReference type="InterPro" id="IPR007760">
    <property type="entry name" value="Mn_catalase"/>
</dbReference>
<evidence type="ECO:0000313" key="5">
    <source>
        <dbReference type="Proteomes" id="UP000052023"/>
    </source>
</evidence>
<comment type="cofactor">
    <cofactor evidence="2">
        <name>Mn(2+)</name>
        <dbReference type="ChEBI" id="CHEBI:29035"/>
    </cofactor>
    <text evidence="2">Binds 2 manganese ions per subunit.</text>
</comment>
<feature type="binding site" evidence="2">
    <location>
        <position position="65"/>
    </location>
    <ligand>
        <name>Mn(2+)</name>
        <dbReference type="ChEBI" id="CHEBI:29035"/>
        <label>1</label>
    </ligand>
</feature>
<feature type="binding site" evidence="2">
    <location>
        <position position="169"/>
    </location>
    <ligand>
        <name>Mn(2+)</name>
        <dbReference type="ChEBI" id="CHEBI:29035"/>
        <label>1</label>
    </ligand>
</feature>
<feature type="binding site" evidence="2">
    <location>
        <position position="68"/>
    </location>
    <ligand>
        <name>Mn(2+)</name>
        <dbReference type="ChEBI" id="CHEBI:29035"/>
        <label>1</label>
    </ligand>
</feature>
<evidence type="ECO:0000256" key="1">
    <source>
        <dbReference type="ARBA" id="ARBA00007644"/>
    </source>
</evidence>
<dbReference type="InterPro" id="IPR012347">
    <property type="entry name" value="Ferritin-like"/>
</dbReference>